<dbReference type="InterPro" id="IPR014031">
    <property type="entry name" value="Ketoacyl_synth_C"/>
</dbReference>
<dbReference type="GO" id="GO:0004315">
    <property type="term" value="F:3-oxoacyl-[acyl-carrier-protein] synthase activity"/>
    <property type="evidence" value="ECO:0007669"/>
    <property type="project" value="TreeGrafter"/>
</dbReference>
<dbReference type="Pfam" id="PF00109">
    <property type="entry name" value="ketoacyl-synt"/>
    <property type="match status" value="1"/>
</dbReference>
<name>A0A250KU82_9GAMM</name>
<dbReference type="InterPro" id="IPR014030">
    <property type="entry name" value="Ketoacyl_synth_N"/>
</dbReference>
<comment type="pathway">
    <text evidence="1">Lipid metabolism; fatty acid biosynthesis.</text>
</comment>
<reference evidence="6 7" key="1">
    <citation type="submission" date="2016-12" db="EMBL/GenBank/DDBJ databases">
        <title>Genome sequencing of Methylocaldum marinum.</title>
        <authorList>
            <person name="Takeuchi M."/>
            <person name="Kamagata Y."/>
            <person name="Hiraoka S."/>
            <person name="Oshima K."/>
            <person name="Hattori M."/>
            <person name="Iwasaki W."/>
        </authorList>
    </citation>
    <scope>NUCLEOTIDE SEQUENCE [LARGE SCALE GENOMIC DNA]</scope>
    <source>
        <strain evidence="6 7">S8</strain>
    </source>
</reference>
<protein>
    <submittedName>
        <fullName evidence="6">3-oxoacyl-[acyl-carrier-protein] synthase 2</fullName>
    </submittedName>
</protein>
<comment type="similarity">
    <text evidence="2 4">Belongs to the thiolase-like superfamily. Beta-ketoacyl-ACP synthases family.</text>
</comment>
<dbReference type="InterPro" id="IPR000794">
    <property type="entry name" value="Beta-ketoacyl_synthase"/>
</dbReference>
<dbReference type="Proteomes" id="UP000266313">
    <property type="component" value="Chromosome"/>
</dbReference>
<dbReference type="EMBL" id="AP017928">
    <property type="protein sequence ID" value="BBA35142.1"/>
    <property type="molecule type" value="Genomic_DNA"/>
</dbReference>
<evidence type="ECO:0000256" key="2">
    <source>
        <dbReference type="ARBA" id="ARBA00008467"/>
    </source>
</evidence>
<dbReference type="PROSITE" id="PS52004">
    <property type="entry name" value="KS3_2"/>
    <property type="match status" value="1"/>
</dbReference>
<keyword evidence="7" id="KW-1185">Reference proteome</keyword>
<gene>
    <name evidence="6" type="ORF">sS8_3199</name>
</gene>
<dbReference type="RefSeq" id="WP_170161103.1">
    <property type="nucleotide sequence ID" value="NZ_AP017928.1"/>
</dbReference>
<evidence type="ECO:0000256" key="3">
    <source>
        <dbReference type="ARBA" id="ARBA00022679"/>
    </source>
</evidence>
<proteinExistence type="inferred from homology"/>
<organism evidence="6 7">
    <name type="scientific">Methylocaldum marinum</name>
    <dbReference type="NCBI Taxonomy" id="1432792"/>
    <lineage>
        <taxon>Bacteria</taxon>
        <taxon>Pseudomonadati</taxon>
        <taxon>Pseudomonadota</taxon>
        <taxon>Gammaproteobacteria</taxon>
        <taxon>Methylococcales</taxon>
        <taxon>Methylococcaceae</taxon>
        <taxon>Methylocaldum</taxon>
    </lineage>
</organism>
<dbReference type="AlphaFoldDB" id="A0A250KU82"/>
<accession>A0A250KU82</accession>
<dbReference type="InterPro" id="IPR016039">
    <property type="entry name" value="Thiolase-like"/>
</dbReference>
<dbReference type="Pfam" id="PF02801">
    <property type="entry name" value="Ketoacyl-synt_C"/>
    <property type="match status" value="1"/>
</dbReference>
<dbReference type="InterPro" id="IPR020841">
    <property type="entry name" value="PKS_Beta-ketoAc_synthase_dom"/>
</dbReference>
<feature type="domain" description="Ketosynthase family 3 (KS3)" evidence="5">
    <location>
        <begin position="2"/>
        <end position="391"/>
    </location>
</feature>
<dbReference type="GO" id="GO:0006633">
    <property type="term" value="P:fatty acid biosynthetic process"/>
    <property type="evidence" value="ECO:0007669"/>
    <property type="project" value="TreeGrafter"/>
</dbReference>
<evidence type="ECO:0000313" key="6">
    <source>
        <dbReference type="EMBL" id="BBA35142.1"/>
    </source>
</evidence>
<evidence type="ECO:0000313" key="7">
    <source>
        <dbReference type="Proteomes" id="UP000266313"/>
    </source>
</evidence>
<dbReference type="PANTHER" id="PTHR11712">
    <property type="entry name" value="POLYKETIDE SYNTHASE-RELATED"/>
    <property type="match status" value="1"/>
</dbReference>
<dbReference type="PANTHER" id="PTHR11712:SF336">
    <property type="entry name" value="3-OXOACYL-[ACYL-CARRIER-PROTEIN] SYNTHASE, MITOCHONDRIAL"/>
    <property type="match status" value="1"/>
</dbReference>
<evidence type="ECO:0000259" key="5">
    <source>
        <dbReference type="PROSITE" id="PS52004"/>
    </source>
</evidence>
<dbReference type="SUPFAM" id="SSF53901">
    <property type="entry name" value="Thiolase-like"/>
    <property type="match status" value="2"/>
</dbReference>
<dbReference type="Gene3D" id="3.40.47.10">
    <property type="match status" value="2"/>
</dbReference>
<keyword evidence="3 4" id="KW-0808">Transferase</keyword>
<dbReference type="KEGG" id="mmai:sS8_3199"/>
<sequence length="395" mass="41016">MTDQIAITGIGIVSSLGSDVDTAVQATAERKTGLAETDRFGPERRLGAVQGFDVADYLNPKKARRMDPINCYTIAAGSQALAHAALPSDLRRDCGLLVGTGFSGLSSVVEHQKKFLRDGIKTLSPAHFPTTVYNASAGLAAIELGVAGPNSTITGVDVSGEYALVYASMMLRQGLAERILVVGADELSSALVEAFHDMGLAGGKDSYPFARRRSGFALGEGAAALLLETERAALERGAKILGTIEGIGLRSSAKDAFGHDSDGAVAAIDQALTRAGCELADIDWISSPANGGKNQDRSDAEVWRQALGDASARVSAIKAYTGEFAASGVLRLALGIACAQRGVVPAMNEGVDYDEGIASLLNYSTERERVSRFLHHGSGVGGSHVSVVVGCGYAA</sequence>
<evidence type="ECO:0000256" key="4">
    <source>
        <dbReference type="RuleBase" id="RU003694"/>
    </source>
</evidence>
<dbReference type="GO" id="GO:0005829">
    <property type="term" value="C:cytosol"/>
    <property type="evidence" value="ECO:0007669"/>
    <property type="project" value="TreeGrafter"/>
</dbReference>
<evidence type="ECO:0000256" key="1">
    <source>
        <dbReference type="ARBA" id="ARBA00005194"/>
    </source>
</evidence>